<dbReference type="PANTHER" id="PTHR47353">
    <property type="entry name" value="THIOREDOXIN-LIKE PROTEIN HCF164, CHLOROPLASTIC"/>
    <property type="match status" value="1"/>
</dbReference>
<dbReference type="Proteomes" id="UP000185860">
    <property type="component" value="Unassembled WGS sequence"/>
</dbReference>
<evidence type="ECO:0000256" key="2">
    <source>
        <dbReference type="SAM" id="Phobius"/>
    </source>
</evidence>
<dbReference type="FunFam" id="3.40.30.10:FF:000423">
    <property type="entry name" value="Thiol:disulfide interchange protein"/>
    <property type="match status" value="1"/>
</dbReference>
<gene>
    <name evidence="4" type="ORF">NIES2119_12810</name>
</gene>
<keyword evidence="2" id="KW-0472">Membrane</keyword>
<dbReference type="EMBL" id="MRCE01000011">
    <property type="protein sequence ID" value="OKH37580.1"/>
    <property type="molecule type" value="Genomic_DNA"/>
</dbReference>
<dbReference type="CDD" id="cd02950">
    <property type="entry name" value="TxlA"/>
    <property type="match status" value="1"/>
</dbReference>
<comment type="caution">
    <text evidence="4">The sequence shown here is derived from an EMBL/GenBank/DDBJ whole genome shotgun (WGS) entry which is preliminary data.</text>
</comment>
<evidence type="ECO:0000313" key="4">
    <source>
        <dbReference type="EMBL" id="OKH37580.1"/>
    </source>
</evidence>
<dbReference type="GO" id="GO:0016671">
    <property type="term" value="F:oxidoreductase activity, acting on a sulfur group of donors, disulfide as acceptor"/>
    <property type="evidence" value="ECO:0007669"/>
    <property type="project" value="TreeGrafter"/>
</dbReference>
<dbReference type="OrthoDB" id="423012at2"/>
<evidence type="ECO:0000313" key="5">
    <source>
        <dbReference type="Proteomes" id="UP000185860"/>
    </source>
</evidence>
<organism evidence="4 5">
    <name type="scientific">[Phormidium ambiguum] IAM M-71</name>
    <dbReference type="NCBI Taxonomy" id="454136"/>
    <lineage>
        <taxon>Bacteria</taxon>
        <taxon>Bacillati</taxon>
        <taxon>Cyanobacteriota</taxon>
        <taxon>Cyanophyceae</taxon>
        <taxon>Oscillatoriophycideae</taxon>
        <taxon>Aerosakkonematales</taxon>
        <taxon>Aerosakkonemataceae</taxon>
        <taxon>Floridanema</taxon>
    </lineage>
</organism>
<dbReference type="STRING" id="454136.NIES2119_12810"/>
<accession>A0A1U7IK39</accession>
<reference evidence="4 5" key="1">
    <citation type="submission" date="2016-11" db="EMBL/GenBank/DDBJ databases">
        <title>Draft Genome Sequences of Nine Cyanobacterial Strains from Diverse Habitats.</title>
        <authorList>
            <person name="Zhu T."/>
            <person name="Hou S."/>
            <person name="Lu X."/>
            <person name="Hess W.R."/>
        </authorList>
    </citation>
    <scope>NUCLEOTIDE SEQUENCE [LARGE SCALE GENOMIC DNA]</scope>
    <source>
        <strain evidence="4 5">IAM M-71</strain>
    </source>
</reference>
<dbReference type="Gene3D" id="3.40.30.10">
    <property type="entry name" value="Glutaredoxin"/>
    <property type="match status" value="1"/>
</dbReference>
<keyword evidence="2" id="KW-0812">Transmembrane</keyword>
<dbReference type="InterPro" id="IPR044241">
    <property type="entry name" value="TxlA/HCF164"/>
</dbReference>
<keyword evidence="2" id="KW-1133">Transmembrane helix</keyword>
<proteinExistence type="predicted"/>
<dbReference type="PROSITE" id="PS00194">
    <property type="entry name" value="THIOREDOXIN_1"/>
    <property type="match status" value="1"/>
</dbReference>
<dbReference type="InterPro" id="IPR017937">
    <property type="entry name" value="Thioredoxin_CS"/>
</dbReference>
<dbReference type="InterPro" id="IPR013766">
    <property type="entry name" value="Thioredoxin_domain"/>
</dbReference>
<sequence length="200" mass="21911">MIKNSPNSTIESPEKSPTTVGAKVRNLLIVLATIVLSVAFVLGLRTETSTATLTTLAENSLPLEIAMTNGKPTLVEFYANWCTTCQAMASDMNELEEQYTNKVNFVMLNVDNNKWLPEIERYRVDGIPHFVFFEKEGNAIAQTIGEQPKTIMAANLEALVAGESLPYAKTTGQVSKFTPSVTTNKANSDDPRLHGSQVKN</sequence>
<name>A0A1U7IK39_9CYAN</name>
<dbReference type="SUPFAM" id="SSF52833">
    <property type="entry name" value="Thioredoxin-like"/>
    <property type="match status" value="1"/>
</dbReference>
<feature type="domain" description="Thioredoxin" evidence="3">
    <location>
        <begin position="42"/>
        <end position="161"/>
    </location>
</feature>
<feature type="region of interest" description="Disordered" evidence="1">
    <location>
        <begin position="178"/>
        <end position="200"/>
    </location>
</feature>
<dbReference type="PROSITE" id="PS51352">
    <property type="entry name" value="THIOREDOXIN_2"/>
    <property type="match status" value="1"/>
</dbReference>
<feature type="transmembrane region" description="Helical" evidence="2">
    <location>
        <begin position="27"/>
        <end position="44"/>
    </location>
</feature>
<dbReference type="PANTHER" id="PTHR47353:SF1">
    <property type="entry name" value="THIOREDOXIN-LIKE PROTEIN HCF164, CHLOROPLASTIC"/>
    <property type="match status" value="1"/>
</dbReference>
<evidence type="ECO:0000256" key="1">
    <source>
        <dbReference type="SAM" id="MobiDB-lite"/>
    </source>
</evidence>
<dbReference type="InterPro" id="IPR036249">
    <property type="entry name" value="Thioredoxin-like_sf"/>
</dbReference>
<dbReference type="Pfam" id="PF00085">
    <property type="entry name" value="Thioredoxin"/>
    <property type="match status" value="1"/>
</dbReference>
<evidence type="ECO:0000259" key="3">
    <source>
        <dbReference type="PROSITE" id="PS51352"/>
    </source>
</evidence>
<protein>
    <submittedName>
        <fullName evidence="4">Thiol:disulfide interchange protein</fullName>
    </submittedName>
</protein>
<dbReference type="AlphaFoldDB" id="A0A1U7IK39"/>
<dbReference type="RefSeq" id="WP_073593868.1">
    <property type="nucleotide sequence ID" value="NZ_MRCE01000011.1"/>
</dbReference>